<feature type="transmembrane region" description="Helical" evidence="6">
    <location>
        <begin position="298"/>
        <end position="316"/>
    </location>
</feature>
<dbReference type="InterPro" id="IPR050189">
    <property type="entry name" value="MFS_Efflux_Transporters"/>
</dbReference>
<comment type="subcellular location">
    <subcellularLocation>
        <location evidence="1">Cell membrane</location>
        <topology evidence="1">Multi-pass membrane protein</topology>
    </subcellularLocation>
</comment>
<dbReference type="GO" id="GO:0005886">
    <property type="term" value="C:plasma membrane"/>
    <property type="evidence" value="ECO:0007669"/>
    <property type="project" value="UniProtKB-SubCell"/>
</dbReference>
<dbReference type="InterPro" id="IPR036259">
    <property type="entry name" value="MFS_trans_sf"/>
</dbReference>
<feature type="transmembrane region" description="Helical" evidence="6">
    <location>
        <begin position="55"/>
        <end position="76"/>
    </location>
</feature>
<evidence type="ECO:0000259" key="7">
    <source>
        <dbReference type="PROSITE" id="PS50850"/>
    </source>
</evidence>
<dbReference type="Pfam" id="PF07690">
    <property type="entry name" value="MFS_1"/>
    <property type="match status" value="1"/>
</dbReference>
<reference evidence="8 9" key="1">
    <citation type="submission" date="2019-09" db="EMBL/GenBank/DDBJ databases">
        <title>Phylogeny of genus Pseudoclavibacter and closely related genus.</title>
        <authorList>
            <person name="Li Y."/>
        </authorList>
    </citation>
    <scope>NUCLEOTIDE SEQUENCE [LARGE SCALE GENOMIC DNA]</scope>
    <source>
        <strain evidence="8 9">THG-MD12</strain>
    </source>
</reference>
<dbReference type="PANTHER" id="PTHR43124:SF4">
    <property type="entry name" value="SUGAR EFFLUX TRANSPORTER"/>
    <property type="match status" value="1"/>
</dbReference>
<feature type="transmembrane region" description="Helical" evidence="6">
    <location>
        <begin position="171"/>
        <end position="193"/>
    </location>
</feature>
<name>A0A7J5B5D7_9MICO</name>
<keyword evidence="9" id="KW-1185">Reference proteome</keyword>
<evidence type="ECO:0000313" key="9">
    <source>
        <dbReference type="Proteomes" id="UP000490386"/>
    </source>
</evidence>
<dbReference type="AlphaFoldDB" id="A0A7J5B5D7"/>
<dbReference type="SUPFAM" id="SSF103473">
    <property type="entry name" value="MFS general substrate transporter"/>
    <property type="match status" value="1"/>
</dbReference>
<dbReference type="Proteomes" id="UP000490386">
    <property type="component" value="Unassembled WGS sequence"/>
</dbReference>
<feature type="transmembrane region" description="Helical" evidence="6">
    <location>
        <begin position="386"/>
        <end position="410"/>
    </location>
</feature>
<protein>
    <submittedName>
        <fullName evidence="8">MFS transporter</fullName>
    </submittedName>
</protein>
<feature type="transmembrane region" description="Helical" evidence="6">
    <location>
        <begin position="83"/>
        <end position="102"/>
    </location>
</feature>
<feature type="transmembrane region" description="Helical" evidence="6">
    <location>
        <begin position="231"/>
        <end position="252"/>
    </location>
</feature>
<dbReference type="InterPro" id="IPR020846">
    <property type="entry name" value="MFS_dom"/>
</dbReference>
<keyword evidence="5 6" id="KW-0472">Membrane</keyword>
<feature type="transmembrane region" description="Helical" evidence="6">
    <location>
        <begin position="108"/>
        <end position="131"/>
    </location>
</feature>
<evidence type="ECO:0000256" key="3">
    <source>
        <dbReference type="ARBA" id="ARBA00022692"/>
    </source>
</evidence>
<keyword evidence="4 6" id="KW-1133">Transmembrane helix</keyword>
<dbReference type="InterPro" id="IPR011701">
    <property type="entry name" value="MFS"/>
</dbReference>
<evidence type="ECO:0000256" key="1">
    <source>
        <dbReference type="ARBA" id="ARBA00004651"/>
    </source>
</evidence>
<dbReference type="PANTHER" id="PTHR43124">
    <property type="entry name" value="PURINE EFFLUX PUMP PBUE"/>
    <property type="match status" value="1"/>
</dbReference>
<evidence type="ECO:0000256" key="6">
    <source>
        <dbReference type="SAM" id="Phobius"/>
    </source>
</evidence>
<feature type="transmembrane region" description="Helical" evidence="6">
    <location>
        <begin position="272"/>
        <end position="291"/>
    </location>
</feature>
<keyword evidence="3 6" id="KW-0812">Transmembrane</keyword>
<dbReference type="GO" id="GO:0022857">
    <property type="term" value="F:transmembrane transporter activity"/>
    <property type="evidence" value="ECO:0007669"/>
    <property type="project" value="InterPro"/>
</dbReference>
<evidence type="ECO:0000256" key="2">
    <source>
        <dbReference type="ARBA" id="ARBA00022475"/>
    </source>
</evidence>
<feature type="transmembrane region" description="Helical" evidence="6">
    <location>
        <begin position="12"/>
        <end position="35"/>
    </location>
</feature>
<gene>
    <name evidence="8" type="ORF">F8O03_03370</name>
</gene>
<dbReference type="PROSITE" id="PS50850">
    <property type="entry name" value="MFS"/>
    <property type="match status" value="1"/>
</dbReference>
<proteinExistence type="predicted"/>
<organism evidence="8 9">
    <name type="scientific">Pseudoclavibacter terrae</name>
    <dbReference type="NCBI Taxonomy" id="1530195"/>
    <lineage>
        <taxon>Bacteria</taxon>
        <taxon>Bacillati</taxon>
        <taxon>Actinomycetota</taxon>
        <taxon>Actinomycetes</taxon>
        <taxon>Micrococcales</taxon>
        <taxon>Microbacteriaceae</taxon>
        <taxon>Pseudoclavibacter</taxon>
    </lineage>
</organism>
<dbReference type="CDD" id="cd17324">
    <property type="entry name" value="MFS_NepI_like"/>
    <property type="match status" value="1"/>
</dbReference>
<comment type="caution">
    <text evidence="8">The sequence shown here is derived from an EMBL/GenBank/DDBJ whole genome shotgun (WGS) entry which is preliminary data.</text>
</comment>
<feature type="transmembrane region" description="Helical" evidence="6">
    <location>
        <begin position="322"/>
        <end position="340"/>
    </location>
</feature>
<feature type="transmembrane region" description="Helical" evidence="6">
    <location>
        <begin position="360"/>
        <end position="380"/>
    </location>
</feature>
<evidence type="ECO:0000313" key="8">
    <source>
        <dbReference type="EMBL" id="KAB1639389.1"/>
    </source>
</evidence>
<dbReference type="OrthoDB" id="2810795at2"/>
<sequence length="419" mass="44175">MTSLSAPVMTSAPRLPLVPLIALAFSTFISVTIEMLPTGLLELMTVDLGATRAEIGWLMTIFAFTVVLTSTPLTALTKRVPRHALLVVVLAVFAVGSIASAFAPTYAWLVVTRVVTGLAHGVFWAVVASYISLIAPKELLTRAVSITLGGGAIAYVLGVPIGTALGQAFGWRFAFGSLAVVTLLVAVLLWFLLPRVNHLDDSYFTRPIALPDDSDEEAVPAKRVRFAQRSLLTVILLCVITLITMTAQYAFYSYISPYSLDVIGFPVETLSLVLFAYGIASAGGTALAGVFFTARPRVGLATGYGLMLIAVTLLLFAHDTTVALVALVIWGLGMGVLPPLLQSRILNAAPSRHRDLSSALYTSGFNFGIGSGALVGGLLLDAAGLVALPVFFLAMVGLGLVSALVLDAVLARRPLQQTS</sequence>
<dbReference type="EMBL" id="WBJX01000001">
    <property type="protein sequence ID" value="KAB1639389.1"/>
    <property type="molecule type" value="Genomic_DNA"/>
</dbReference>
<evidence type="ECO:0000256" key="5">
    <source>
        <dbReference type="ARBA" id="ARBA00023136"/>
    </source>
</evidence>
<feature type="domain" description="Major facilitator superfamily (MFS) profile" evidence="7">
    <location>
        <begin position="19"/>
        <end position="414"/>
    </location>
</feature>
<keyword evidence="2" id="KW-1003">Cell membrane</keyword>
<accession>A0A7J5B5D7</accession>
<feature type="transmembrane region" description="Helical" evidence="6">
    <location>
        <begin position="143"/>
        <end position="165"/>
    </location>
</feature>
<dbReference type="Gene3D" id="1.20.1250.20">
    <property type="entry name" value="MFS general substrate transporter like domains"/>
    <property type="match status" value="1"/>
</dbReference>
<evidence type="ECO:0000256" key="4">
    <source>
        <dbReference type="ARBA" id="ARBA00022989"/>
    </source>
</evidence>